<evidence type="ECO:0000313" key="1">
    <source>
        <dbReference type="EMBL" id="SEC81343.1"/>
    </source>
</evidence>
<evidence type="ECO:0000313" key="2">
    <source>
        <dbReference type="Proteomes" id="UP000198982"/>
    </source>
</evidence>
<dbReference type="Proteomes" id="UP000198982">
    <property type="component" value="Unassembled WGS sequence"/>
</dbReference>
<gene>
    <name evidence="1" type="ORF">SAMN05216178_4973</name>
</gene>
<dbReference type="EMBL" id="FNTJ01000002">
    <property type="protein sequence ID" value="SEC81343.1"/>
    <property type="molecule type" value="Genomic_DNA"/>
</dbReference>
<proteinExistence type="predicted"/>
<keyword evidence="2" id="KW-1185">Reference proteome</keyword>
<name>A0A1H4VK59_9PSED</name>
<reference evidence="2" key="1">
    <citation type="submission" date="2016-10" db="EMBL/GenBank/DDBJ databases">
        <authorList>
            <person name="Varghese N."/>
            <person name="Submissions S."/>
        </authorList>
    </citation>
    <scope>NUCLEOTIDE SEQUENCE [LARGE SCALE GENOMIC DNA]</scope>
    <source>
        <strain evidence="2">DSM 9751</strain>
    </source>
</reference>
<dbReference type="RefSeq" id="WP_092318541.1">
    <property type="nucleotide sequence ID" value="NZ_FNTJ01000002.1"/>
</dbReference>
<dbReference type="AlphaFoldDB" id="A0A1H4VK59"/>
<protein>
    <submittedName>
        <fullName evidence="1">Uncharacterized protein</fullName>
    </submittedName>
</protein>
<sequence length="107" mass="11405">MSSINGTYVNSNADARLIVTDGNDANGSFSGELTQAGVKYSVAGHYHFQNSTGQPTIINVSGYNDGYGYQAWALFSPDHNYSRLRASGARSNFSGDVVGLSGEFVKQ</sequence>
<organism evidence="1 2">
    <name type="scientific">Pseudomonas saponiphila</name>
    <dbReference type="NCBI Taxonomy" id="556534"/>
    <lineage>
        <taxon>Bacteria</taxon>
        <taxon>Pseudomonadati</taxon>
        <taxon>Pseudomonadota</taxon>
        <taxon>Gammaproteobacteria</taxon>
        <taxon>Pseudomonadales</taxon>
        <taxon>Pseudomonadaceae</taxon>
        <taxon>Pseudomonas</taxon>
    </lineage>
</organism>
<accession>A0A1H4VK59</accession>